<evidence type="ECO:0008006" key="4">
    <source>
        <dbReference type="Google" id="ProtNLM"/>
    </source>
</evidence>
<dbReference type="AlphaFoldDB" id="M3VGZ7"/>
<dbReference type="RefSeq" id="WP_008381154.1">
    <property type="nucleotide sequence ID" value="NZ_BAOP01000034.1"/>
</dbReference>
<dbReference type="OrthoDB" id="9942928at2"/>
<keyword evidence="3" id="KW-1185">Reference proteome</keyword>
<dbReference type="EMBL" id="BAOP01000034">
    <property type="protein sequence ID" value="GAC81419.1"/>
    <property type="molecule type" value="Genomic_DNA"/>
</dbReference>
<dbReference type="STRING" id="410332.SAMN04488550_0949"/>
<dbReference type="Proteomes" id="UP000035009">
    <property type="component" value="Unassembled WGS sequence"/>
</dbReference>
<sequence>MRFKKIAAVVATVGSLTFLAGCGDDTAAEAPQTTAATVPDGFPKDVPVVGTMFTPYDSQVDDAVGMEVVGATATSFDDAVTKLRAAKYEEVLSPGPAKEQRDATFANAKYTVAVSGVETEGRFRLTYSVIVAG</sequence>
<keyword evidence="1" id="KW-0732">Signal</keyword>
<protein>
    <recommendedName>
        <fullName evidence="4">Lipoprotein</fullName>
    </recommendedName>
</protein>
<name>M3VGZ7_GORML</name>
<accession>M3VGZ7</accession>
<feature type="signal peptide" evidence="1">
    <location>
        <begin position="1"/>
        <end position="20"/>
    </location>
</feature>
<comment type="caution">
    <text evidence="2">The sequence shown here is derived from an EMBL/GenBank/DDBJ whole genome shotgun (WGS) entry which is preliminary data.</text>
</comment>
<evidence type="ECO:0000313" key="2">
    <source>
        <dbReference type="EMBL" id="GAC81419.1"/>
    </source>
</evidence>
<reference evidence="2 3" key="1">
    <citation type="submission" date="2013-02" db="EMBL/GenBank/DDBJ databases">
        <title>Whole genome shotgun sequence of Gordonia malaquae NBRC 108250.</title>
        <authorList>
            <person name="Yoshida I."/>
            <person name="Hosoyama A."/>
            <person name="Tsuchikane K."/>
            <person name="Ando Y."/>
            <person name="Baba S."/>
            <person name="Ohji S."/>
            <person name="Hamada M."/>
            <person name="Tamura T."/>
            <person name="Yamazoe A."/>
            <person name="Yamazaki S."/>
            <person name="Fujita N."/>
        </authorList>
    </citation>
    <scope>NUCLEOTIDE SEQUENCE [LARGE SCALE GENOMIC DNA]</scope>
    <source>
        <strain evidence="2 3">NBRC 108250</strain>
    </source>
</reference>
<evidence type="ECO:0000313" key="3">
    <source>
        <dbReference type="Proteomes" id="UP000035009"/>
    </source>
</evidence>
<dbReference type="PROSITE" id="PS51257">
    <property type="entry name" value="PROKAR_LIPOPROTEIN"/>
    <property type="match status" value="1"/>
</dbReference>
<feature type="chain" id="PRO_5038922502" description="Lipoprotein" evidence="1">
    <location>
        <begin position="21"/>
        <end position="133"/>
    </location>
</feature>
<evidence type="ECO:0000256" key="1">
    <source>
        <dbReference type="SAM" id="SignalP"/>
    </source>
</evidence>
<organism evidence="2 3">
    <name type="scientific">Gordonia malaquae NBRC 108250</name>
    <dbReference type="NCBI Taxonomy" id="1223542"/>
    <lineage>
        <taxon>Bacteria</taxon>
        <taxon>Bacillati</taxon>
        <taxon>Actinomycetota</taxon>
        <taxon>Actinomycetes</taxon>
        <taxon>Mycobacteriales</taxon>
        <taxon>Gordoniaceae</taxon>
        <taxon>Gordonia</taxon>
    </lineage>
</organism>
<proteinExistence type="predicted"/>
<gene>
    <name evidence="2" type="ORF">GM1_034_00060</name>
</gene>